<dbReference type="AlphaFoldDB" id="A0A6V8L0Z0"/>
<dbReference type="Proteomes" id="UP000482960">
    <property type="component" value="Unassembled WGS sequence"/>
</dbReference>
<name>A0A6V8L0Z0_9ACTN</name>
<dbReference type="Pfam" id="PF04134">
    <property type="entry name" value="DCC1-like"/>
    <property type="match status" value="1"/>
</dbReference>
<proteinExistence type="predicted"/>
<comment type="caution">
    <text evidence="1">The sequence shown here is derived from an EMBL/GenBank/DDBJ whole genome shotgun (WGS) entry which is preliminary data.</text>
</comment>
<reference evidence="1 2" key="1">
    <citation type="submission" date="2020-03" db="EMBL/GenBank/DDBJ databases">
        <title>Whole genome shotgun sequence of Phytohabitans rumicis NBRC 108638.</title>
        <authorList>
            <person name="Komaki H."/>
            <person name="Tamura T."/>
        </authorList>
    </citation>
    <scope>NUCLEOTIDE SEQUENCE [LARGE SCALE GENOMIC DNA]</scope>
    <source>
        <strain evidence="1 2">NBRC 108638</strain>
    </source>
</reference>
<gene>
    <name evidence="1" type="ORF">Prum_029020</name>
</gene>
<evidence type="ECO:0008006" key="3">
    <source>
        <dbReference type="Google" id="ProtNLM"/>
    </source>
</evidence>
<dbReference type="GO" id="GO:0015035">
    <property type="term" value="F:protein-disulfide reductase activity"/>
    <property type="evidence" value="ECO:0007669"/>
    <property type="project" value="InterPro"/>
</dbReference>
<organism evidence="1 2">
    <name type="scientific">Phytohabitans rumicis</name>
    <dbReference type="NCBI Taxonomy" id="1076125"/>
    <lineage>
        <taxon>Bacteria</taxon>
        <taxon>Bacillati</taxon>
        <taxon>Actinomycetota</taxon>
        <taxon>Actinomycetes</taxon>
        <taxon>Micromonosporales</taxon>
        <taxon>Micromonosporaceae</taxon>
    </lineage>
</organism>
<evidence type="ECO:0000313" key="2">
    <source>
        <dbReference type="Proteomes" id="UP000482960"/>
    </source>
</evidence>
<dbReference type="RefSeq" id="WP_173076918.1">
    <property type="nucleotide sequence ID" value="NZ_BAABJB010000002.1"/>
</dbReference>
<sequence length="147" mass="15833">MIGSPSVDPTGHGARGVHALTVLYDAHCPLCRAAHRWLAARDQLVPLEFVPAGSDEARRRLPGLDHGATLRDVTVVADTGEVYVGDGAWLACLWALAGYRELAERLARPHLLPVARRVIAAAAAVRERTRGYGDDDDRADCADDRCG</sequence>
<accession>A0A6V8L0Z0</accession>
<reference evidence="1 2" key="2">
    <citation type="submission" date="2020-03" db="EMBL/GenBank/DDBJ databases">
        <authorList>
            <person name="Ichikawa N."/>
            <person name="Kimura A."/>
            <person name="Kitahashi Y."/>
            <person name="Uohara A."/>
        </authorList>
    </citation>
    <scope>NUCLEOTIDE SEQUENCE [LARGE SCALE GENOMIC DNA]</scope>
    <source>
        <strain evidence="1 2">NBRC 108638</strain>
    </source>
</reference>
<dbReference type="EMBL" id="BLPG01000001">
    <property type="protein sequence ID" value="GFJ89260.1"/>
    <property type="molecule type" value="Genomic_DNA"/>
</dbReference>
<dbReference type="InterPro" id="IPR007263">
    <property type="entry name" value="DCC1-like"/>
</dbReference>
<protein>
    <recommendedName>
        <fullName evidence="3">Thiol-disulfide oxidoreductase</fullName>
    </recommendedName>
</protein>
<evidence type="ECO:0000313" key="1">
    <source>
        <dbReference type="EMBL" id="GFJ89260.1"/>
    </source>
</evidence>
<keyword evidence="2" id="KW-1185">Reference proteome</keyword>